<gene>
    <name evidence="2" type="ORF">SAMN05216259_12923</name>
</gene>
<name>A0A1H0SLZ9_9ACTN</name>
<feature type="compositionally biased region" description="Polar residues" evidence="1">
    <location>
        <begin position="175"/>
        <end position="184"/>
    </location>
</feature>
<reference evidence="2 3" key="1">
    <citation type="submission" date="2016-10" db="EMBL/GenBank/DDBJ databases">
        <authorList>
            <person name="de Groot N.N."/>
        </authorList>
    </citation>
    <scope>NUCLEOTIDE SEQUENCE [LARGE SCALE GENOMIC DNA]</scope>
    <source>
        <strain evidence="2 3">CGMCC 4.2022</strain>
    </source>
</reference>
<proteinExistence type="predicted"/>
<dbReference type="EMBL" id="FNIE01000029">
    <property type="protein sequence ID" value="SDP42747.1"/>
    <property type="molecule type" value="Genomic_DNA"/>
</dbReference>
<evidence type="ECO:0000313" key="3">
    <source>
        <dbReference type="Proteomes" id="UP000199341"/>
    </source>
</evidence>
<evidence type="ECO:0000313" key="2">
    <source>
        <dbReference type="EMBL" id="SDP42747.1"/>
    </source>
</evidence>
<keyword evidence="3" id="KW-1185">Reference proteome</keyword>
<protein>
    <recommendedName>
        <fullName evidence="4">WXG100 family type VII secretion target</fullName>
    </recommendedName>
</protein>
<dbReference type="Proteomes" id="UP000199341">
    <property type="component" value="Unassembled WGS sequence"/>
</dbReference>
<feature type="compositionally biased region" description="Basic and acidic residues" evidence="1">
    <location>
        <begin position="33"/>
        <end position="43"/>
    </location>
</feature>
<feature type="region of interest" description="Disordered" evidence="1">
    <location>
        <begin position="1"/>
        <end position="73"/>
    </location>
</feature>
<dbReference type="AlphaFoldDB" id="A0A1H0SLZ9"/>
<dbReference type="STRING" id="310781.SAMN05216259_12923"/>
<organism evidence="2 3">
    <name type="scientific">Actinacidiphila guanduensis</name>
    <dbReference type="NCBI Taxonomy" id="310781"/>
    <lineage>
        <taxon>Bacteria</taxon>
        <taxon>Bacillati</taxon>
        <taxon>Actinomycetota</taxon>
        <taxon>Actinomycetes</taxon>
        <taxon>Kitasatosporales</taxon>
        <taxon>Streptomycetaceae</taxon>
        <taxon>Actinacidiphila</taxon>
    </lineage>
</organism>
<accession>A0A1H0SLZ9</accession>
<feature type="compositionally biased region" description="Basic and acidic residues" evidence="1">
    <location>
        <begin position="159"/>
        <end position="169"/>
    </location>
</feature>
<sequence>MSSPTGKVSGTDRRTWPPRAQVRARTRYPLGEVVRRDPTDPEGRGGLSGWLRGAENGGARGKDPTMGNTFSADTGGIAKNSPYMQELGARLLAVHDWLNATHEELLPYAGDDRTGEQFRAQYEPSAQRILETIRSAKQLFDSTSDGITTMAKGLEQMEGTHVEAARRLAPEQVEPRSTGTGKHG</sequence>
<evidence type="ECO:0008006" key="4">
    <source>
        <dbReference type="Google" id="ProtNLM"/>
    </source>
</evidence>
<evidence type="ECO:0000256" key="1">
    <source>
        <dbReference type="SAM" id="MobiDB-lite"/>
    </source>
</evidence>
<feature type="region of interest" description="Disordered" evidence="1">
    <location>
        <begin position="159"/>
        <end position="184"/>
    </location>
</feature>